<gene>
    <name evidence="4" type="ORF">A3K90_08755</name>
</gene>
<dbReference type="InterPro" id="IPR041682">
    <property type="entry name" value="AAA_14"/>
</dbReference>
<feature type="domain" description="AAA" evidence="2">
    <location>
        <begin position="25"/>
        <end position="173"/>
    </location>
</feature>
<dbReference type="Pfam" id="PF13173">
    <property type="entry name" value="AAA_14"/>
    <property type="match status" value="1"/>
</dbReference>
<dbReference type="InterPro" id="IPR027417">
    <property type="entry name" value="P-loop_NTPase"/>
</dbReference>
<evidence type="ECO:0000256" key="1">
    <source>
        <dbReference type="SAM" id="MobiDB-lite"/>
    </source>
</evidence>
<proteinExistence type="predicted"/>
<feature type="domain" description="DUF4143" evidence="3">
    <location>
        <begin position="218"/>
        <end position="375"/>
    </location>
</feature>
<evidence type="ECO:0000259" key="3">
    <source>
        <dbReference type="Pfam" id="PF13635"/>
    </source>
</evidence>
<dbReference type="Pfam" id="PF13635">
    <property type="entry name" value="DUF4143"/>
    <property type="match status" value="1"/>
</dbReference>
<dbReference type="AlphaFoldDB" id="A0A165LUE0"/>
<dbReference type="InterPro" id="IPR025420">
    <property type="entry name" value="DUF4143"/>
</dbReference>
<dbReference type="Proteomes" id="UP000076481">
    <property type="component" value="Unassembled WGS sequence"/>
</dbReference>
<dbReference type="EMBL" id="LVWG01000026">
    <property type="protein sequence ID" value="KZK74443.1"/>
    <property type="molecule type" value="Genomic_DNA"/>
</dbReference>
<protein>
    <submittedName>
        <fullName evidence="4">AAA family ATPase</fullName>
    </submittedName>
</protein>
<evidence type="ECO:0000313" key="5">
    <source>
        <dbReference type="Proteomes" id="UP000076481"/>
    </source>
</evidence>
<comment type="caution">
    <text evidence="4">The sequence shown here is derived from an EMBL/GenBank/DDBJ whole genome shotgun (WGS) entry which is preliminary data.</text>
</comment>
<dbReference type="SUPFAM" id="SSF52540">
    <property type="entry name" value="P-loop containing nucleoside triphosphate hydrolases"/>
    <property type="match status" value="1"/>
</dbReference>
<reference evidence="4 5" key="1">
    <citation type="submission" date="2016-03" db="EMBL/GenBank/DDBJ databases">
        <title>Speciation and ecological success in dimly lit waters: horizontal gene transfer in a green sulfur bacteria bloom unveiled by metagenomic assembly.</title>
        <authorList>
            <person name="Llorens-Mares T."/>
            <person name="Liu Z."/>
            <person name="Allen L.Z."/>
            <person name="Rusch D.B."/>
            <person name="Craig M.T."/>
            <person name="Dupont C.L."/>
            <person name="Bryant D.A."/>
            <person name="Casamayor E.O."/>
        </authorList>
    </citation>
    <scope>NUCLEOTIDE SEQUENCE [LARGE SCALE GENOMIC DNA]</scope>
    <source>
        <strain evidence="4">CIII</strain>
    </source>
</reference>
<accession>A0A165LUE0</accession>
<name>A0A165LUE0_PELLU</name>
<sequence>MASTPYQRPHLATLRARLEEPPAFMIVVAGPRQVGKTTLVRKALEGHHSTFIATDQPLTRPADPLRGSSPATGQEPGARPTGKWLVEQWSKARSATLDLPPGRHHVLAIDEIQKIPRWSEIVKGLWDEDRANGLPMHVVLLGSSPWLMLKGLSESLAGRYETIRLSHWQYAEMQEAFDLSLDEYIYFGGYPGSTRLLSNEARWRQYIHDSLIMPTINNDILQMRRVDKPALLKNLFELGCGAYSAQIISLTKLQGELQDAGNTVTLSHYLHLLSEAGLLTGLQKYAGQEHRKRASAPKLNVHNTALISAQATYTFEQARKDRSYWGRLVESAVGSHLINNKPEGTSLFYWRNGPHEVDFVVSHADTLLAIEVKSGENYRTPKGLQAFAETFRNARPVVIGNGGIALADFLLQPVETLLN</sequence>
<evidence type="ECO:0000313" key="4">
    <source>
        <dbReference type="EMBL" id="KZK74443.1"/>
    </source>
</evidence>
<dbReference type="RefSeq" id="WP_041463907.1">
    <property type="nucleotide sequence ID" value="NZ_LVWG01000026.1"/>
</dbReference>
<dbReference type="PANTHER" id="PTHR43566">
    <property type="entry name" value="CONSERVED PROTEIN"/>
    <property type="match status" value="1"/>
</dbReference>
<dbReference type="PANTHER" id="PTHR43566:SF1">
    <property type="entry name" value="AAA+ ATPASE DOMAIN-CONTAINING PROTEIN"/>
    <property type="match status" value="1"/>
</dbReference>
<organism evidence="4 5">
    <name type="scientific">Pelodictyon luteolum</name>
    <dbReference type="NCBI Taxonomy" id="1100"/>
    <lineage>
        <taxon>Bacteria</taxon>
        <taxon>Pseudomonadati</taxon>
        <taxon>Chlorobiota</taxon>
        <taxon>Chlorobiia</taxon>
        <taxon>Chlorobiales</taxon>
        <taxon>Chlorobiaceae</taxon>
        <taxon>Chlorobium/Pelodictyon group</taxon>
        <taxon>Pelodictyon</taxon>
    </lineage>
</organism>
<evidence type="ECO:0000259" key="2">
    <source>
        <dbReference type="Pfam" id="PF13173"/>
    </source>
</evidence>
<feature type="region of interest" description="Disordered" evidence="1">
    <location>
        <begin position="52"/>
        <end position="81"/>
    </location>
</feature>